<dbReference type="PRINTS" id="PR00121">
    <property type="entry name" value="NAKATPASE"/>
</dbReference>
<evidence type="ECO:0000256" key="5">
    <source>
        <dbReference type="ARBA" id="ARBA00022538"/>
    </source>
</evidence>
<dbReference type="SUPFAM" id="SSF81660">
    <property type="entry name" value="Metal cation-transporting ATPase, ATP-binding domain N"/>
    <property type="match status" value="1"/>
</dbReference>
<keyword evidence="4" id="KW-1003">Cell membrane</keyword>
<keyword evidence="10" id="KW-0460">Magnesium</keyword>
<dbReference type="InterPro" id="IPR023299">
    <property type="entry name" value="ATPase_P-typ_cyto_dom_N"/>
</dbReference>
<dbReference type="SMART" id="SM00831">
    <property type="entry name" value="Cation_ATPase_N"/>
    <property type="match status" value="1"/>
</dbReference>
<protein>
    <recommendedName>
        <fullName evidence="19">P-type Na(+) transporter</fullName>
        <ecNumber evidence="19">7.2.2.3</ecNumber>
    </recommendedName>
</protein>
<feature type="transmembrane region" description="Helical" evidence="23">
    <location>
        <begin position="96"/>
        <end position="117"/>
    </location>
</feature>
<dbReference type="PANTHER" id="PTHR42861">
    <property type="entry name" value="CALCIUM-TRANSPORTING ATPASE"/>
    <property type="match status" value="1"/>
</dbReference>
<gene>
    <name evidence="25" type="ORF">RclHR1_03380009</name>
</gene>
<evidence type="ECO:0000256" key="8">
    <source>
        <dbReference type="ARBA" id="ARBA00022741"/>
    </source>
</evidence>
<evidence type="ECO:0000256" key="13">
    <source>
        <dbReference type="ARBA" id="ARBA00022989"/>
    </source>
</evidence>
<comment type="cofactor">
    <cofactor evidence="1">
        <name>Mg(2+)</name>
        <dbReference type="ChEBI" id="CHEBI:18420"/>
    </cofactor>
</comment>
<dbReference type="Gene3D" id="3.40.1110.10">
    <property type="entry name" value="Calcium-transporting ATPase, cytoplasmic domain N"/>
    <property type="match status" value="1"/>
</dbReference>
<keyword evidence="9" id="KW-0067">ATP-binding</keyword>
<dbReference type="InterPro" id="IPR023214">
    <property type="entry name" value="HAD_sf"/>
</dbReference>
<dbReference type="Gene3D" id="1.20.1110.10">
    <property type="entry name" value="Calcium-transporting ATPase, transmembrane domain"/>
    <property type="match status" value="1"/>
</dbReference>
<sequence length="1005" mass="110392">MGFFKKKSFSMHPDPPTPYHTLPVSQVSIHTKTDIDDGLTPQEAVQRLGLYGFNELSGQGNVSVFAVLYRQIVNALTLVLVIAMIISFVFKDYVEGGVIALVAVTNTIIGFSQEYSAERTMESLRRMASPTTRVIRGDSLISVPTRDIVVGDIMVFEEGDVIGADGRLFEVFNLEVDEALLTGESLPVAKSVDVIQEHDKPLGDRINMIFSSTIVTKGRGKGIAVNTGMKTEIGKIAKTLASSSVVTRTPLQKKLEIFAYALFGLAIILAIIVFGVNKWKVNDEVAIYAISIGISVIPEGLVAVITLTMAFGVRQMAKNYAIVRKLNALEALGSVTNICSDKTGTLTQSKMIATDAWIPGDGSYRISGRNGFSPEGDIYRCGTSGASEIEVEDEKVTPDNMGYAFTRLVQASALCNMAVIKKGKGESNDEWHAIGDPTESALQVFAHKAGLPKPVLTAEPFKFELVQEYAFDTELKRMSVVCKEKSTDAYYVFLKGATESVLNQCTRIQLGENEANLDREKFEPELYSELEKLANKGMRVLSLAYRRVIKTDVEILKWTREKADADMIFLGLVGIYDPPRPESKAAIQKCFGAGIEVHMLTGDHPATAAAIAKEIGILPLLWSPELEHEGKFNSQLVMTAAQFDALSDEEVDKLRELPKVIARCSPDTKVKMIDALHRRNKYVAMTGDGVNDSPSLKKADVGIAMGLGGSDVAKQASDIVLSDDNFATIVNAISEGRRIFSNIQKFILHLLSGNAAEIITLIIGLSFIDQDGISINPMSPLQILFLNMVTSSPPAMGLGVERASKDIMKYPPRSKGELFSWEIIFDMIYYGIVLGGLSLVNFVIVIYAVGNGDLGQNCNSSPTGVCTPNNPTCNPAALEIACDQIYRARATTFATFTFILLIHAYNCRSLRDPIWTMKLYDNKILLWSVFGGLLTAIPTFYIPGLNSKVFKQLGIGYEWGLIIGAVIIFEIFVEVYKFFKRKYLKPLEILEGEGFKRQYSLNEYP</sequence>
<comment type="similarity">
    <text evidence="18">Belongs to the cation transport ATPase (P-type) (TC 3.A.3) family. Type IID subfamily.</text>
</comment>
<keyword evidence="11" id="KW-0630">Potassium</keyword>
<dbReference type="Proteomes" id="UP000247702">
    <property type="component" value="Unassembled WGS sequence"/>
</dbReference>
<evidence type="ECO:0000256" key="20">
    <source>
        <dbReference type="ARBA" id="ARBA00048599"/>
    </source>
</evidence>
<evidence type="ECO:0000256" key="3">
    <source>
        <dbReference type="ARBA" id="ARBA00022448"/>
    </source>
</evidence>
<dbReference type="PROSITE" id="PS00154">
    <property type="entry name" value="ATPASE_E1_E2"/>
    <property type="match status" value="1"/>
</dbReference>
<dbReference type="NCBIfam" id="TIGR01523">
    <property type="entry name" value="ATPase-IID_K-Na"/>
    <property type="match status" value="1"/>
</dbReference>
<feature type="transmembrane region" description="Helical" evidence="23">
    <location>
        <begin position="780"/>
        <end position="800"/>
    </location>
</feature>
<comment type="catalytic activity">
    <reaction evidence="21">
        <text>Na(+)(in) + ATP + H2O = Na(+)(out) + ADP + phosphate + H(+)</text>
        <dbReference type="Rhea" id="RHEA:14633"/>
        <dbReference type="ChEBI" id="CHEBI:15377"/>
        <dbReference type="ChEBI" id="CHEBI:15378"/>
        <dbReference type="ChEBI" id="CHEBI:29101"/>
        <dbReference type="ChEBI" id="CHEBI:30616"/>
        <dbReference type="ChEBI" id="CHEBI:43474"/>
        <dbReference type="ChEBI" id="CHEBI:456216"/>
        <dbReference type="EC" id="7.2.2.3"/>
    </reaction>
    <physiologicalReaction direction="left-to-right" evidence="21">
        <dbReference type="Rhea" id="RHEA:14634"/>
    </physiologicalReaction>
</comment>
<evidence type="ECO:0000256" key="16">
    <source>
        <dbReference type="ARBA" id="ARBA00023136"/>
    </source>
</evidence>
<dbReference type="InterPro" id="IPR044492">
    <property type="entry name" value="P_typ_ATPase_HD_dom"/>
</dbReference>
<keyword evidence="26" id="KW-1185">Reference proteome</keyword>
<keyword evidence="3" id="KW-0813">Transport</keyword>
<keyword evidence="17" id="KW-0739">Sodium transport</keyword>
<evidence type="ECO:0000256" key="7">
    <source>
        <dbReference type="ARBA" id="ARBA00022723"/>
    </source>
</evidence>
<evidence type="ECO:0000259" key="24">
    <source>
        <dbReference type="SMART" id="SM00831"/>
    </source>
</evidence>
<comment type="caution">
    <text evidence="25">The sequence shown here is derived from an EMBL/GenBank/DDBJ whole genome shotgun (WGS) entry which is preliminary data.</text>
</comment>
<evidence type="ECO:0000313" key="26">
    <source>
        <dbReference type="Proteomes" id="UP000247702"/>
    </source>
</evidence>
<keyword evidence="6 23" id="KW-0812">Transmembrane</keyword>
<dbReference type="Pfam" id="PF00122">
    <property type="entry name" value="E1-E2_ATPase"/>
    <property type="match status" value="1"/>
</dbReference>
<evidence type="ECO:0000256" key="6">
    <source>
        <dbReference type="ARBA" id="ARBA00022692"/>
    </source>
</evidence>
<dbReference type="SUPFAM" id="SSF81653">
    <property type="entry name" value="Calcium ATPase, transduction domain A"/>
    <property type="match status" value="1"/>
</dbReference>
<evidence type="ECO:0000256" key="2">
    <source>
        <dbReference type="ARBA" id="ARBA00004651"/>
    </source>
</evidence>
<comment type="subcellular location">
    <subcellularLocation>
        <location evidence="2">Cell membrane</location>
        <topology evidence="2">Multi-pass membrane protein</topology>
    </subcellularLocation>
</comment>
<evidence type="ECO:0000256" key="18">
    <source>
        <dbReference type="ARBA" id="ARBA00035017"/>
    </source>
</evidence>
<keyword evidence="16 23" id="KW-0472">Membrane</keyword>
<dbReference type="InterPro" id="IPR036412">
    <property type="entry name" value="HAD-like_sf"/>
</dbReference>
<dbReference type="GO" id="GO:0006813">
    <property type="term" value="P:potassium ion transport"/>
    <property type="evidence" value="ECO:0007669"/>
    <property type="project" value="UniProtKB-KW"/>
</dbReference>
<evidence type="ECO:0000256" key="22">
    <source>
        <dbReference type="SAM" id="MobiDB-lite"/>
    </source>
</evidence>
<evidence type="ECO:0000256" key="10">
    <source>
        <dbReference type="ARBA" id="ARBA00022842"/>
    </source>
</evidence>
<feature type="region of interest" description="Disordered" evidence="22">
    <location>
        <begin position="1"/>
        <end position="20"/>
    </location>
</feature>
<dbReference type="Pfam" id="PF13246">
    <property type="entry name" value="Cation_ATPase"/>
    <property type="match status" value="1"/>
</dbReference>
<dbReference type="FunFam" id="2.70.150.10:FF:000016">
    <property type="entry name" value="Calcium-transporting P-type ATPase putative"/>
    <property type="match status" value="1"/>
</dbReference>
<feature type="transmembrane region" description="Helical" evidence="23">
    <location>
        <begin position="72"/>
        <end position="90"/>
    </location>
</feature>
<dbReference type="EMBL" id="BEXD01002646">
    <property type="protein sequence ID" value="GBB98967.1"/>
    <property type="molecule type" value="Genomic_DNA"/>
</dbReference>
<evidence type="ECO:0000256" key="14">
    <source>
        <dbReference type="ARBA" id="ARBA00023053"/>
    </source>
</evidence>
<evidence type="ECO:0000256" key="23">
    <source>
        <dbReference type="SAM" id="Phobius"/>
    </source>
</evidence>
<dbReference type="Pfam" id="PF00689">
    <property type="entry name" value="Cation_ATPase_C"/>
    <property type="match status" value="1"/>
</dbReference>
<keyword evidence="8" id="KW-0547">Nucleotide-binding</keyword>
<dbReference type="GO" id="GO:0008554">
    <property type="term" value="F:P-type sodium transporter activity"/>
    <property type="evidence" value="ECO:0007669"/>
    <property type="project" value="UniProtKB-EC"/>
</dbReference>
<proteinExistence type="inferred from homology"/>
<dbReference type="STRING" id="94130.A0A2Z6R9B7"/>
<name>A0A2Z6R9B7_9GLOM</name>
<reference evidence="25 26" key="1">
    <citation type="submission" date="2017-11" db="EMBL/GenBank/DDBJ databases">
        <title>The genome of Rhizophagus clarus HR1 reveals common genetic basis of auxotrophy among arbuscular mycorrhizal fungi.</title>
        <authorList>
            <person name="Kobayashi Y."/>
        </authorList>
    </citation>
    <scope>NUCLEOTIDE SEQUENCE [LARGE SCALE GENOMIC DNA]</scope>
    <source>
        <strain evidence="25 26">HR1</strain>
    </source>
</reference>
<evidence type="ECO:0000256" key="11">
    <source>
        <dbReference type="ARBA" id="ARBA00022958"/>
    </source>
</evidence>
<dbReference type="SUPFAM" id="SSF81665">
    <property type="entry name" value="Calcium ATPase, transmembrane domain M"/>
    <property type="match status" value="1"/>
</dbReference>
<dbReference type="InterPro" id="IPR006414">
    <property type="entry name" value="P-type_ATPase_IID"/>
</dbReference>
<dbReference type="FunFam" id="3.40.50.1000:FF:000001">
    <property type="entry name" value="Phospholipid-transporting ATPase IC"/>
    <property type="match status" value="1"/>
</dbReference>
<feature type="transmembrane region" description="Helical" evidence="23">
    <location>
        <begin position="746"/>
        <end position="768"/>
    </location>
</feature>
<evidence type="ECO:0000256" key="12">
    <source>
        <dbReference type="ARBA" id="ARBA00022967"/>
    </source>
</evidence>
<dbReference type="GO" id="GO:0005524">
    <property type="term" value="F:ATP binding"/>
    <property type="evidence" value="ECO:0007669"/>
    <property type="project" value="UniProtKB-KW"/>
</dbReference>
<dbReference type="Gene3D" id="2.70.150.10">
    <property type="entry name" value="Calcium-transporting ATPase, cytoplasmic transduction domain A"/>
    <property type="match status" value="1"/>
</dbReference>
<organism evidence="25 26">
    <name type="scientific">Rhizophagus clarus</name>
    <dbReference type="NCBI Taxonomy" id="94130"/>
    <lineage>
        <taxon>Eukaryota</taxon>
        <taxon>Fungi</taxon>
        <taxon>Fungi incertae sedis</taxon>
        <taxon>Mucoromycota</taxon>
        <taxon>Glomeromycotina</taxon>
        <taxon>Glomeromycetes</taxon>
        <taxon>Glomerales</taxon>
        <taxon>Glomeraceae</taxon>
        <taxon>Rhizophagus</taxon>
    </lineage>
</organism>
<dbReference type="InterPro" id="IPR008250">
    <property type="entry name" value="ATPase_P-typ_transduc_dom_A_sf"/>
</dbReference>
<dbReference type="AlphaFoldDB" id="A0A2Z6R9B7"/>
<feature type="transmembrane region" description="Helical" evidence="23">
    <location>
        <begin position="885"/>
        <end position="904"/>
    </location>
</feature>
<dbReference type="Pfam" id="PF00690">
    <property type="entry name" value="Cation_ATPase_N"/>
    <property type="match status" value="1"/>
</dbReference>
<dbReference type="Gene3D" id="3.40.50.1000">
    <property type="entry name" value="HAD superfamily/HAD-like"/>
    <property type="match status" value="1"/>
</dbReference>
<feature type="transmembrane region" description="Helical" evidence="23">
    <location>
        <begin position="955"/>
        <end position="976"/>
    </location>
</feature>
<dbReference type="GO" id="GO:0046872">
    <property type="term" value="F:metal ion binding"/>
    <property type="evidence" value="ECO:0007669"/>
    <property type="project" value="UniProtKB-KW"/>
</dbReference>
<dbReference type="InterPro" id="IPR006068">
    <property type="entry name" value="ATPase_P-typ_cation-transptr_C"/>
</dbReference>
<evidence type="ECO:0000256" key="1">
    <source>
        <dbReference type="ARBA" id="ARBA00001946"/>
    </source>
</evidence>
<feature type="transmembrane region" description="Helical" evidence="23">
    <location>
        <begin position="924"/>
        <end position="943"/>
    </location>
</feature>
<evidence type="ECO:0000256" key="21">
    <source>
        <dbReference type="ARBA" id="ARBA00049499"/>
    </source>
</evidence>
<feature type="transmembrane region" description="Helical" evidence="23">
    <location>
        <begin position="257"/>
        <end position="279"/>
    </location>
</feature>
<dbReference type="InterPro" id="IPR001757">
    <property type="entry name" value="P_typ_ATPase"/>
</dbReference>
<dbReference type="SFLD" id="SFLDS00003">
    <property type="entry name" value="Haloacid_Dehalogenase"/>
    <property type="match status" value="1"/>
</dbReference>
<accession>A0A2Z6R9B7</accession>
<dbReference type="EC" id="7.2.2.3" evidence="19"/>
<dbReference type="InterPro" id="IPR004014">
    <property type="entry name" value="ATPase_P-typ_cation-transptr_N"/>
</dbReference>
<dbReference type="GO" id="GO:0005886">
    <property type="term" value="C:plasma membrane"/>
    <property type="evidence" value="ECO:0007669"/>
    <property type="project" value="UniProtKB-SubCell"/>
</dbReference>
<keyword evidence="13 23" id="KW-1133">Transmembrane helix</keyword>
<dbReference type="InterPro" id="IPR023298">
    <property type="entry name" value="ATPase_P-typ_TM_dom_sf"/>
</dbReference>
<dbReference type="SUPFAM" id="SSF56784">
    <property type="entry name" value="HAD-like"/>
    <property type="match status" value="1"/>
</dbReference>
<dbReference type="SFLD" id="SFLDG00002">
    <property type="entry name" value="C1.7:_P-type_atpase_like"/>
    <property type="match status" value="1"/>
</dbReference>
<dbReference type="SFLD" id="SFLDF00027">
    <property type="entry name" value="p-type_atpase"/>
    <property type="match status" value="1"/>
</dbReference>
<dbReference type="NCBIfam" id="TIGR01494">
    <property type="entry name" value="ATPase_P-type"/>
    <property type="match status" value="2"/>
</dbReference>
<dbReference type="InterPro" id="IPR018303">
    <property type="entry name" value="ATPase_P-typ_P_site"/>
</dbReference>
<feature type="transmembrane region" description="Helical" evidence="23">
    <location>
        <begin position="285"/>
        <end position="311"/>
    </location>
</feature>
<feature type="transmembrane region" description="Helical" evidence="23">
    <location>
        <begin position="821"/>
        <end position="849"/>
    </location>
</feature>
<keyword evidence="12" id="KW-1278">Translocase</keyword>
<dbReference type="PRINTS" id="PR00119">
    <property type="entry name" value="CATATPASE"/>
</dbReference>
<evidence type="ECO:0000256" key="19">
    <source>
        <dbReference type="ARBA" id="ARBA00035029"/>
    </source>
</evidence>
<dbReference type="FunFam" id="3.40.50.1000:FF:000047">
    <property type="entry name" value="Sodium P-type ATPase"/>
    <property type="match status" value="1"/>
</dbReference>
<keyword evidence="5" id="KW-0633">Potassium transport</keyword>
<evidence type="ECO:0000256" key="15">
    <source>
        <dbReference type="ARBA" id="ARBA00023065"/>
    </source>
</evidence>
<dbReference type="InterPro" id="IPR059000">
    <property type="entry name" value="ATPase_P-type_domA"/>
</dbReference>
<dbReference type="GO" id="GO:0016887">
    <property type="term" value="F:ATP hydrolysis activity"/>
    <property type="evidence" value="ECO:0007669"/>
    <property type="project" value="InterPro"/>
</dbReference>
<keyword evidence="7" id="KW-0479">Metal-binding</keyword>
<evidence type="ECO:0000256" key="17">
    <source>
        <dbReference type="ARBA" id="ARBA00023201"/>
    </source>
</evidence>
<comment type="catalytic activity">
    <reaction evidence="20">
        <text>K(+)(in) + ATP + H2O = K(+)(out) + ADP + phosphate + H(+)</text>
        <dbReference type="Rhea" id="RHEA:75815"/>
        <dbReference type="ChEBI" id="CHEBI:15377"/>
        <dbReference type="ChEBI" id="CHEBI:15378"/>
        <dbReference type="ChEBI" id="CHEBI:29103"/>
        <dbReference type="ChEBI" id="CHEBI:30616"/>
        <dbReference type="ChEBI" id="CHEBI:43474"/>
        <dbReference type="ChEBI" id="CHEBI:456216"/>
    </reaction>
</comment>
<feature type="domain" description="Cation-transporting P-type ATPase N-terminal" evidence="24">
    <location>
        <begin position="18"/>
        <end position="92"/>
    </location>
</feature>
<evidence type="ECO:0000313" key="25">
    <source>
        <dbReference type="EMBL" id="GBB98967.1"/>
    </source>
</evidence>
<keyword evidence="15" id="KW-0406">Ion transport</keyword>
<evidence type="ECO:0000256" key="9">
    <source>
        <dbReference type="ARBA" id="ARBA00022840"/>
    </source>
</evidence>
<evidence type="ECO:0000256" key="4">
    <source>
        <dbReference type="ARBA" id="ARBA00022475"/>
    </source>
</evidence>
<keyword evidence="14" id="KW-0915">Sodium</keyword>